<dbReference type="AlphaFoldDB" id="A0A2M9C057"/>
<accession>A0A2M9C057</accession>
<reference evidence="5 6" key="1">
    <citation type="submission" date="2017-11" db="EMBL/GenBank/DDBJ databases">
        <title>Genomic Encyclopedia of Archaeal and Bacterial Type Strains, Phase II (KMG-II): From Individual Species to Whole Genera.</title>
        <authorList>
            <person name="Goeker M."/>
        </authorList>
    </citation>
    <scope>NUCLEOTIDE SEQUENCE [LARGE SCALE GENOMIC DNA]</scope>
    <source>
        <strain evidence="5 6">DSM 25625</strain>
    </source>
</reference>
<evidence type="ECO:0000259" key="4">
    <source>
        <dbReference type="PROSITE" id="PS50987"/>
    </source>
</evidence>
<dbReference type="InterPro" id="IPR036388">
    <property type="entry name" value="WH-like_DNA-bd_sf"/>
</dbReference>
<dbReference type="NCBIfam" id="NF033788">
    <property type="entry name" value="HTH_metalloreg"/>
    <property type="match status" value="1"/>
</dbReference>
<dbReference type="CDD" id="cd00090">
    <property type="entry name" value="HTH_ARSR"/>
    <property type="match status" value="1"/>
</dbReference>
<dbReference type="InterPro" id="IPR011991">
    <property type="entry name" value="ArsR-like_HTH"/>
</dbReference>
<dbReference type="OrthoDB" id="3628603at2"/>
<dbReference type="Proteomes" id="UP000230161">
    <property type="component" value="Unassembled WGS sequence"/>
</dbReference>
<dbReference type="GO" id="GO:0003677">
    <property type="term" value="F:DNA binding"/>
    <property type="evidence" value="ECO:0007669"/>
    <property type="project" value="UniProtKB-KW"/>
</dbReference>
<dbReference type="SUPFAM" id="SSF46785">
    <property type="entry name" value="Winged helix' DNA-binding domain"/>
    <property type="match status" value="1"/>
</dbReference>
<comment type="caution">
    <text evidence="5">The sequence shown here is derived from an EMBL/GenBank/DDBJ whole genome shotgun (WGS) entry which is preliminary data.</text>
</comment>
<protein>
    <submittedName>
        <fullName evidence="5">DNA-binding transcriptional ArsR family regulator</fullName>
    </submittedName>
</protein>
<dbReference type="RefSeq" id="WP_100344162.1">
    <property type="nucleotide sequence ID" value="NZ_PGFB01000002.1"/>
</dbReference>
<evidence type="ECO:0000313" key="5">
    <source>
        <dbReference type="EMBL" id="PJJ63694.1"/>
    </source>
</evidence>
<evidence type="ECO:0000256" key="1">
    <source>
        <dbReference type="ARBA" id="ARBA00023015"/>
    </source>
</evidence>
<evidence type="ECO:0000313" key="6">
    <source>
        <dbReference type="Proteomes" id="UP000230161"/>
    </source>
</evidence>
<feature type="domain" description="HTH arsR-type" evidence="4">
    <location>
        <begin position="1"/>
        <end position="90"/>
    </location>
</feature>
<dbReference type="InterPro" id="IPR001845">
    <property type="entry name" value="HTH_ArsR_DNA-bd_dom"/>
</dbReference>
<gene>
    <name evidence="5" type="ORF">CLV54_1366</name>
</gene>
<keyword evidence="6" id="KW-1185">Reference proteome</keyword>
<dbReference type="InterPro" id="IPR036390">
    <property type="entry name" value="WH_DNA-bd_sf"/>
</dbReference>
<proteinExistence type="predicted"/>
<dbReference type="GO" id="GO:0003700">
    <property type="term" value="F:DNA-binding transcription factor activity"/>
    <property type="evidence" value="ECO:0007669"/>
    <property type="project" value="InterPro"/>
</dbReference>
<organism evidence="5 6">
    <name type="scientific">Compostimonas suwonensis</name>
    <dbReference type="NCBI Taxonomy" id="1048394"/>
    <lineage>
        <taxon>Bacteria</taxon>
        <taxon>Bacillati</taxon>
        <taxon>Actinomycetota</taxon>
        <taxon>Actinomycetes</taxon>
        <taxon>Micrococcales</taxon>
        <taxon>Microbacteriaceae</taxon>
        <taxon>Compostimonas</taxon>
    </lineage>
</organism>
<dbReference type="PANTHER" id="PTHR33154">
    <property type="entry name" value="TRANSCRIPTIONAL REGULATOR, ARSR FAMILY"/>
    <property type="match status" value="1"/>
</dbReference>
<dbReference type="Gene3D" id="1.10.10.10">
    <property type="entry name" value="Winged helix-like DNA-binding domain superfamily/Winged helix DNA-binding domain"/>
    <property type="match status" value="1"/>
</dbReference>
<dbReference type="Pfam" id="PF12840">
    <property type="entry name" value="HTH_20"/>
    <property type="match status" value="1"/>
</dbReference>
<dbReference type="PANTHER" id="PTHR33154:SF33">
    <property type="entry name" value="TRANSCRIPTIONAL REPRESSOR SDPR"/>
    <property type="match status" value="1"/>
</dbReference>
<dbReference type="InterPro" id="IPR051081">
    <property type="entry name" value="HTH_MetalResp_TranReg"/>
</dbReference>
<evidence type="ECO:0000256" key="3">
    <source>
        <dbReference type="ARBA" id="ARBA00023163"/>
    </source>
</evidence>
<dbReference type="PROSITE" id="PS50987">
    <property type="entry name" value="HTH_ARSR_2"/>
    <property type="match status" value="1"/>
</dbReference>
<dbReference type="SMART" id="SM00418">
    <property type="entry name" value="HTH_ARSR"/>
    <property type="match status" value="1"/>
</dbReference>
<keyword evidence="1" id="KW-0805">Transcription regulation</keyword>
<sequence length="99" mass="10694">MAGDGVFHALAHPTRRDILRVLRENESLLAGELAERLGVPAPTLSGHLNILKNADLIAGERRGTSIRYRVNTTVVEDALTSFLTMLNLGTGGDEKGERS</sequence>
<keyword evidence="2 5" id="KW-0238">DNA-binding</keyword>
<name>A0A2M9C057_9MICO</name>
<evidence type="ECO:0000256" key="2">
    <source>
        <dbReference type="ARBA" id="ARBA00023125"/>
    </source>
</evidence>
<dbReference type="PRINTS" id="PR00778">
    <property type="entry name" value="HTHARSR"/>
</dbReference>
<keyword evidence="3" id="KW-0804">Transcription</keyword>
<dbReference type="EMBL" id="PGFB01000002">
    <property type="protein sequence ID" value="PJJ63694.1"/>
    <property type="molecule type" value="Genomic_DNA"/>
</dbReference>